<reference evidence="2 3" key="1">
    <citation type="submission" date="2022-09" db="EMBL/GenBank/DDBJ databases">
        <authorList>
            <person name="Palmer J.M."/>
        </authorList>
    </citation>
    <scope>NUCLEOTIDE SEQUENCE [LARGE SCALE GENOMIC DNA]</scope>
    <source>
        <strain evidence="2 3">DSM 7382</strain>
    </source>
</reference>
<dbReference type="Gene3D" id="3.40.390.10">
    <property type="entry name" value="Collagenase (Catalytic Domain)"/>
    <property type="match status" value="1"/>
</dbReference>
<dbReference type="InterPro" id="IPR006026">
    <property type="entry name" value="Peptidase_Metallo"/>
</dbReference>
<evidence type="ECO:0000259" key="1">
    <source>
        <dbReference type="SMART" id="SM00235"/>
    </source>
</evidence>
<protein>
    <recommendedName>
        <fullName evidence="1">Peptidase metallopeptidase domain-containing protein</fullName>
    </recommendedName>
</protein>
<dbReference type="Pfam" id="PF01400">
    <property type="entry name" value="Astacin"/>
    <property type="match status" value="1"/>
</dbReference>
<accession>A0AAW0FQM7</accession>
<feature type="domain" description="Peptidase metallopeptidase" evidence="1">
    <location>
        <begin position="4"/>
        <end position="143"/>
    </location>
</feature>
<dbReference type="EMBL" id="JASBNA010000031">
    <property type="protein sequence ID" value="KAK7683368.1"/>
    <property type="molecule type" value="Genomic_DNA"/>
</dbReference>
<dbReference type="GO" id="GO:0006508">
    <property type="term" value="P:proteolysis"/>
    <property type="evidence" value="ECO:0007669"/>
    <property type="project" value="InterPro"/>
</dbReference>
<evidence type="ECO:0000313" key="3">
    <source>
        <dbReference type="Proteomes" id="UP001385951"/>
    </source>
</evidence>
<gene>
    <name evidence="2" type="ORF">QCA50_013630</name>
</gene>
<dbReference type="GO" id="GO:0008270">
    <property type="term" value="F:zinc ion binding"/>
    <property type="evidence" value="ECO:0007669"/>
    <property type="project" value="InterPro"/>
</dbReference>
<keyword evidence="3" id="KW-1185">Reference proteome</keyword>
<dbReference type="AlphaFoldDB" id="A0AAW0FQM7"/>
<sequence>MTSECHLWDNNSIVNIYFFNGTRHQQDKVWWGLEEYSKFVNLEFRECTFASEGDIRIRFNVKVSKSCVGTRHKHDDDHRRPTMQLGKISDSKDCPIQQSNTILHELGHALGLLHEHQSPATFGQLTLKKEETLRYFKKPDFGVKKILENILERYTRKDVSCYSRRCDFQSVMIYHLPKRLNEEGIAIYTQDSLSNMDKAYLTLCYPRLGEDSAEWSITKALDIAGVLGEPRRRILAADDADSIRQIFMEWNENEGEG</sequence>
<proteinExistence type="predicted"/>
<dbReference type="SUPFAM" id="SSF55486">
    <property type="entry name" value="Metalloproteases ('zincins'), catalytic domain"/>
    <property type="match status" value="1"/>
</dbReference>
<name>A0AAW0FQM7_9APHY</name>
<dbReference type="GO" id="GO:0004222">
    <property type="term" value="F:metalloendopeptidase activity"/>
    <property type="evidence" value="ECO:0007669"/>
    <property type="project" value="InterPro"/>
</dbReference>
<organism evidence="2 3">
    <name type="scientific">Cerrena zonata</name>
    <dbReference type="NCBI Taxonomy" id="2478898"/>
    <lineage>
        <taxon>Eukaryota</taxon>
        <taxon>Fungi</taxon>
        <taxon>Dikarya</taxon>
        <taxon>Basidiomycota</taxon>
        <taxon>Agaricomycotina</taxon>
        <taxon>Agaricomycetes</taxon>
        <taxon>Polyporales</taxon>
        <taxon>Cerrenaceae</taxon>
        <taxon>Cerrena</taxon>
    </lineage>
</organism>
<dbReference type="Proteomes" id="UP001385951">
    <property type="component" value="Unassembled WGS sequence"/>
</dbReference>
<dbReference type="SMART" id="SM00235">
    <property type="entry name" value="ZnMc"/>
    <property type="match status" value="1"/>
</dbReference>
<comment type="caution">
    <text evidence="2">The sequence shown here is derived from an EMBL/GenBank/DDBJ whole genome shotgun (WGS) entry which is preliminary data.</text>
</comment>
<evidence type="ECO:0000313" key="2">
    <source>
        <dbReference type="EMBL" id="KAK7683368.1"/>
    </source>
</evidence>
<dbReference type="InterPro" id="IPR001506">
    <property type="entry name" value="Peptidase_M12A"/>
</dbReference>
<dbReference type="InterPro" id="IPR024079">
    <property type="entry name" value="MetalloPept_cat_dom_sf"/>
</dbReference>